<dbReference type="AlphaFoldDB" id="A0A370H349"/>
<comment type="caution">
    <text evidence="2">The sequence shown here is derived from an EMBL/GenBank/DDBJ whole genome shotgun (WGS) entry which is preliminary data.</text>
</comment>
<keyword evidence="3" id="KW-1185">Reference proteome</keyword>
<evidence type="ECO:0000256" key="1">
    <source>
        <dbReference type="SAM" id="MobiDB-lite"/>
    </source>
</evidence>
<dbReference type="Proteomes" id="UP000254925">
    <property type="component" value="Unassembled WGS sequence"/>
</dbReference>
<gene>
    <name evidence="2" type="ORF">DES45_12211</name>
</gene>
<evidence type="ECO:0000313" key="2">
    <source>
        <dbReference type="EMBL" id="RDI50395.1"/>
    </source>
</evidence>
<feature type="compositionally biased region" description="Basic and acidic residues" evidence="1">
    <location>
        <begin position="49"/>
        <end position="60"/>
    </location>
</feature>
<feature type="compositionally biased region" description="Low complexity" evidence="1">
    <location>
        <begin position="36"/>
        <end position="46"/>
    </location>
</feature>
<feature type="region of interest" description="Disordered" evidence="1">
    <location>
        <begin position="36"/>
        <end position="75"/>
    </location>
</feature>
<proteinExistence type="predicted"/>
<protein>
    <submittedName>
        <fullName evidence="2">Uncharacterized protein</fullName>
    </submittedName>
</protein>
<evidence type="ECO:0000313" key="3">
    <source>
        <dbReference type="Proteomes" id="UP000254925"/>
    </source>
</evidence>
<feature type="compositionally biased region" description="Polar residues" evidence="1">
    <location>
        <begin position="62"/>
        <end position="71"/>
    </location>
</feature>
<reference evidence="2 3" key="1">
    <citation type="submission" date="2018-07" db="EMBL/GenBank/DDBJ databases">
        <title>Genomic Encyclopedia of Type Strains, Phase IV (KMG-IV): sequencing the most valuable type-strain genomes for metagenomic binning, comparative biology and taxonomic classification.</title>
        <authorList>
            <person name="Goeker M."/>
        </authorList>
    </citation>
    <scope>NUCLEOTIDE SEQUENCE [LARGE SCALE GENOMIC DNA]</scope>
    <source>
        <strain evidence="2 3">DSM 14364</strain>
    </source>
</reference>
<name>A0A370H349_9HYPH</name>
<feature type="region of interest" description="Disordered" evidence="1">
    <location>
        <begin position="112"/>
        <end position="142"/>
    </location>
</feature>
<sequence length="142" mass="15079">MQRTSWNWIRGHSSGIAPHASRLQLSPVRSGVNSFAAAARAAQAQRHIGNREEDRREKGGESLTSDGNPTASAEAACALQTRDSISGEYRIASVEHSITWHEGYVMVLELKQPGGGVGKDSHSKEAGNSSDGGEVIDGSLPE</sequence>
<organism evidence="2 3">
    <name type="scientific">Microvirga subterranea</name>
    <dbReference type="NCBI Taxonomy" id="186651"/>
    <lineage>
        <taxon>Bacteria</taxon>
        <taxon>Pseudomonadati</taxon>
        <taxon>Pseudomonadota</taxon>
        <taxon>Alphaproteobacteria</taxon>
        <taxon>Hyphomicrobiales</taxon>
        <taxon>Methylobacteriaceae</taxon>
        <taxon>Microvirga</taxon>
    </lineage>
</organism>
<accession>A0A370H349</accession>
<dbReference type="EMBL" id="QQBB01000022">
    <property type="protein sequence ID" value="RDI50395.1"/>
    <property type="molecule type" value="Genomic_DNA"/>
</dbReference>